<dbReference type="PANTHER" id="PTHR23502">
    <property type="entry name" value="MAJOR FACILITATOR SUPERFAMILY"/>
    <property type="match status" value="1"/>
</dbReference>
<name>A0A1Y2D5N8_9BASI</name>
<dbReference type="InterPro" id="IPR011701">
    <property type="entry name" value="MFS"/>
</dbReference>
<feature type="transmembrane region" description="Helical" evidence="5">
    <location>
        <begin position="342"/>
        <end position="367"/>
    </location>
</feature>
<evidence type="ECO:0000256" key="3">
    <source>
        <dbReference type="ARBA" id="ARBA00022989"/>
    </source>
</evidence>
<reference evidence="7 8" key="1">
    <citation type="submission" date="2016-07" db="EMBL/GenBank/DDBJ databases">
        <title>Pervasive Adenine N6-methylation of Active Genes in Fungi.</title>
        <authorList>
            <consortium name="DOE Joint Genome Institute"/>
            <person name="Mondo S.J."/>
            <person name="Dannebaum R.O."/>
            <person name="Kuo R.C."/>
            <person name="Labutti K."/>
            <person name="Haridas S."/>
            <person name="Kuo A."/>
            <person name="Salamov A."/>
            <person name="Ahrendt S.R."/>
            <person name="Lipzen A."/>
            <person name="Sullivan W."/>
            <person name="Andreopoulos W.B."/>
            <person name="Clum A."/>
            <person name="Lindquist E."/>
            <person name="Daum C."/>
            <person name="Ramamoorthy G.K."/>
            <person name="Gryganskyi A."/>
            <person name="Culley D."/>
            <person name="Magnuson J.K."/>
            <person name="James T.Y."/>
            <person name="O'Malley M.A."/>
            <person name="Stajich J.E."/>
            <person name="Spatafora J.W."/>
            <person name="Visel A."/>
            <person name="Grigoriev I.V."/>
        </authorList>
    </citation>
    <scope>NUCLEOTIDE SEQUENCE [LARGE SCALE GENOMIC DNA]</scope>
    <source>
        <strain evidence="7 8">62-1032</strain>
    </source>
</reference>
<evidence type="ECO:0000313" key="7">
    <source>
        <dbReference type="EMBL" id="ORY54464.1"/>
    </source>
</evidence>
<evidence type="ECO:0000256" key="1">
    <source>
        <dbReference type="ARBA" id="ARBA00004141"/>
    </source>
</evidence>
<comment type="caution">
    <text evidence="7">The sequence shown here is derived from an EMBL/GenBank/DDBJ whole genome shotgun (WGS) entry which is preliminary data.</text>
</comment>
<sequence length="556" mass="60262">MPLGVLQVQGHVPGTAFLDDSKQAHVDETLAAAGQQLKKGTGRHKDTVLVPQPSDDLNDPLNWPRWKKELFFANLVAGGALTGAIGHLINAGFKVIASQWGVSVDAVSSTNAWLNLATAVYTIVQGALATKIGRRPIFVSASLMQVVATIWSARSNGYNSFLGSRVISGLGMAPYQGLAGAAIGDVFFAHERGLRVAIWSFAIGGAINITPMINGTFLDKPDGWRTCFYIIFGIFCAHLCTVLVSFPESAYHRAAIYETDQGASATQLAAARLAEKLERADEPLEKADNGQFVERASRESLAIGETSVKKTWVQELAIWSYTGKDSLPQLLVRPFRSLLNPIVWYAIFAYGFIVTFLVVISVVNATIFSLAPYKFNARLVGFTSAGPLVGSILGTVVAGPLVDYLTKWFARRNGGIYEPESRLIANVFALVFMAGGLGAWAGSTPYHPHWAVPVILYGVINFGQCIAAAAVATYLLDATKHNSAESFAVINFAKDIMLWAMSRHFNSWILEHGVQTMFGIVSGICAFCIVLSVPMYIFGKKTRAWIAENPLLFKTN</sequence>
<gene>
    <name evidence="7" type="ORF">BCR35DRAFT_355878</name>
</gene>
<feature type="transmembrane region" description="Helical" evidence="5">
    <location>
        <begin position="488"/>
        <end position="505"/>
    </location>
</feature>
<dbReference type="Pfam" id="PF07690">
    <property type="entry name" value="MFS_1"/>
    <property type="match status" value="1"/>
</dbReference>
<comment type="subcellular location">
    <subcellularLocation>
        <location evidence="1">Membrane</location>
        <topology evidence="1">Multi-pass membrane protein</topology>
    </subcellularLocation>
</comment>
<feature type="transmembrane region" description="Helical" evidence="5">
    <location>
        <begin position="423"/>
        <end position="442"/>
    </location>
</feature>
<dbReference type="InParanoid" id="A0A1Y2D5N8"/>
<dbReference type="PROSITE" id="PS50850">
    <property type="entry name" value="MFS"/>
    <property type="match status" value="1"/>
</dbReference>
<keyword evidence="3 5" id="KW-1133">Transmembrane helix</keyword>
<feature type="transmembrane region" description="Helical" evidence="5">
    <location>
        <begin position="112"/>
        <end position="130"/>
    </location>
</feature>
<evidence type="ECO:0000256" key="4">
    <source>
        <dbReference type="ARBA" id="ARBA00023136"/>
    </source>
</evidence>
<keyword evidence="2 5" id="KW-0812">Transmembrane</keyword>
<evidence type="ECO:0000313" key="8">
    <source>
        <dbReference type="Proteomes" id="UP000193467"/>
    </source>
</evidence>
<dbReference type="AlphaFoldDB" id="A0A1Y2D5N8"/>
<feature type="domain" description="Major facilitator superfamily (MFS) profile" evidence="6">
    <location>
        <begin position="71"/>
        <end position="543"/>
    </location>
</feature>
<dbReference type="Proteomes" id="UP000193467">
    <property type="component" value="Unassembled WGS sequence"/>
</dbReference>
<evidence type="ECO:0000256" key="5">
    <source>
        <dbReference type="SAM" id="Phobius"/>
    </source>
</evidence>
<evidence type="ECO:0000256" key="2">
    <source>
        <dbReference type="ARBA" id="ARBA00022692"/>
    </source>
</evidence>
<proteinExistence type="predicted"/>
<dbReference type="InterPro" id="IPR036259">
    <property type="entry name" value="MFS_trans_sf"/>
</dbReference>
<dbReference type="Gene3D" id="1.20.1250.20">
    <property type="entry name" value="MFS general substrate transporter like domains"/>
    <property type="match status" value="1"/>
</dbReference>
<dbReference type="OrthoDB" id="5215911at2759"/>
<accession>A0A1Y2D5N8</accession>
<dbReference type="GO" id="GO:0005886">
    <property type="term" value="C:plasma membrane"/>
    <property type="evidence" value="ECO:0007669"/>
    <property type="project" value="TreeGrafter"/>
</dbReference>
<keyword evidence="4 5" id="KW-0472">Membrane</keyword>
<evidence type="ECO:0000259" key="6">
    <source>
        <dbReference type="PROSITE" id="PS50850"/>
    </source>
</evidence>
<keyword evidence="8" id="KW-1185">Reference proteome</keyword>
<dbReference type="InterPro" id="IPR020846">
    <property type="entry name" value="MFS_dom"/>
</dbReference>
<feature type="transmembrane region" description="Helical" evidence="5">
    <location>
        <begin position="379"/>
        <end position="402"/>
    </location>
</feature>
<feature type="transmembrane region" description="Helical" evidence="5">
    <location>
        <begin position="166"/>
        <end position="189"/>
    </location>
</feature>
<dbReference type="PANTHER" id="PTHR23502:SF20">
    <property type="entry name" value="TRANSPORTER, PUTATIVE (AFU_ORTHOLOGUE AFUA_6G13880)-RELATED"/>
    <property type="match status" value="1"/>
</dbReference>
<dbReference type="SUPFAM" id="SSF103473">
    <property type="entry name" value="MFS general substrate transporter"/>
    <property type="match status" value="1"/>
</dbReference>
<organism evidence="7 8">
    <name type="scientific">Leucosporidium creatinivorum</name>
    <dbReference type="NCBI Taxonomy" id="106004"/>
    <lineage>
        <taxon>Eukaryota</taxon>
        <taxon>Fungi</taxon>
        <taxon>Dikarya</taxon>
        <taxon>Basidiomycota</taxon>
        <taxon>Pucciniomycotina</taxon>
        <taxon>Microbotryomycetes</taxon>
        <taxon>Leucosporidiales</taxon>
        <taxon>Leucosporidium</taxon>
    </lineage>
</organism>
<feature type="transmembrane region" description="Helical" evidence="5">
    <location>
        <begin position="70"/>
        <end position="92"/>
    </location>
</feature>
<feature type="transmembrane region" description="Helical" evidence="5">
    <location>
        <begin position="517"/>
        <end position="538"/>
    </location>
</feature>
<feature type="transmembrane region" description="Helical" evidence="5">
    <location>
        <begin position="196"/>
        <end position="217"/>
    </location>
</feature>
<dbReference type="GO" id="GO:0022857">
    <property type="term" value="F:transmembrane transporter activity"/>
    <property type="evidence" value="ECO:0007669"/>
    <property type="project" value="InterPro"/>
</dbReference>
<feature type="transmembrane region" description="Helical" evidence="5">
    <location>
        <begin position="223"/>
        <end position="246"/>
    </location>
</feature>
<protein>
    <submittedName>
        <fullName evidence="7">Major facilitator superfamily domain-containing protein</fullName>
    </submittedName>
</protein>
<dbReference type="STRING" id="106004.A0A1Y2D5N8"/>
<dbReference type="EMBL" id="MCGR01000097">
    <property type="protein sequence ID" value="ORY54464.1"/>
    <property type="molecule type" value="Genomic_DNA"/>
</dbReference>
<feature type="transmembrane region" description="Helical" evidence="5">
    <location>
        <begin position="137"/>
        <end position="154"/>
    </location>
</feature>
<feature type="transmembrane region" description="Helical" evidence="5">
    <location>
        <begin position="454"/>
        <end position="476"/>
    </location>
</feature>